<dbReference type="RefSeq" id="WP_259542535.1">
    <property type="nucleotide sequence ID" value="NZ_JANLCJ010000043.1"/>
</dbReference>
<organism evidence="1 2">
    <name type="scientific">Herbiconiux daphne</name>
    <dbReference type="NCBI Taxonomy" id="2970914"/>
    <lineage>
        <taxon>Bacteria</taxon>
        <taxon>Bacillati</taxon>
        <taxon>Actinomycetota</taxon>
        <taxon>Actinomycetes</taxon>
        <taxon>Micrococcales</taxon>
        <taxon>Microbacteriaceae</taxon>
        <taxon>Herbiconiux</taxon>
    </lineage>
</organism>
<proteinExistence type="predicted"/>
<evidence type="ECO:0000313" key="2">
    <source>
        <dbReference type="Proteomes" id="UP001165586"/>
    </source>
</evidence>
<dbReference type="Proteomes" id="UP001165586">
    <property type="component" value="Unassembled WGS sequence"/>
</dbReference>
<dbReference type="EMBL" id="JANLCJ010000043">
    <property type="protein sequence ID" value="MCS5736513.1"/>
    <property type="molecule type" value="Genomic_DNA"/>
</dbReference>
<comment type="caution">
    <text evidence="1">The sequence shown here is derived from an EMBL/GenBank/DDBJ whole genome shotgun (WGS) entry which is preliminary data.</text>
</comment>
<protein>
    <submittedName>
        <fullName evidence="1">Uncharacterized protein</fullName>
    </submittedName>
</protein>
<accession>A0ABT2H999</accession>
<sequence>MGFYSNDELEKFDDMMNKILDELGFDITDFDVSKVNEEIRENKDEYYEMIKKISFNTYMDN</sequence>
<name>A0ABT2H999_9MICO</name>
<reference evidence="1" key="1">
    <citation type="submission" date="2022-08" db="EMBL/GenBank/DDBJ databases">
        <authorList>
            <person name="Deng Y."/>
            <person name="Han X.-F."/>
            <person name="Zhang Y.-Q."/>
        </authorList>
    </citation>
    <scope>NUCLEOTIDE SEQUENCE</scope>
    <source>
        <strain evidence="1">CPCC 203386</strain>
    </source>
</reference>
<gene>
    <name evidence="1" type="ORF">N1032_22525</name>
</gene>
<evidence type="ECO:0000313" key="1">
    <source>
        <dbReference type="EMBL" id="MCS5736513.1"/>
    </source>
</evidence>
<keyword evidence="2" id="KW-1185">Reference proteome</keyword>